<organism evidence="1 2">
    <name type="scientific">Aphis craccivora</name>
    <name type="common">Cowpea aphid</name>
    <dbReference type="NCBI Taxonomy" id="307492"/>
    <lineage>
        <taxon>Eukaryota</taxon>
        <taxon>Metazoa</taxon>
        <taxon>Ecdysozoa</taxon>
        <taxon>Arthropoda</taxon>
        <taxon>Hexapoda</taxon>
        <taxon>Insecta</taxon>
        <taxon>Pterygota</taxon>
        <taxon>Neoptera</taxon>
        <taxon>Paraneoptera</taxon>
        <taxon>Hemiptera</taxon>
        <taxon>Sternorrhyncha</taxon>
        <taxon>Aphidomorpha</taxon>
        <taxon>Aphidoidea</taxon>
        <taxon>Aphididae</taxon>
        <taxon>Aphidini</taxon>
        <taxon>Aphis</taxon>
        <taxon>Aphis</taxon>
    </lineage>
</organism>
<keyword evidence="2" id="KW-1185">Reference proteome</keyword>
<accession>A0A6G0ZJE3</accession>
<reference evidence="1 2" key="1">
    <citation type="submission" date="2019-08" db="EMBL/GenBank/DDBJ databases">
        <title>Whole genome of Aphis craccivora.</title>
        <authorList>
            <person name="Voronova N.V."/>
            <person name="Shulinski R.S."/>
            <person name="Bandarenka Y.V."/>
            <person name="Zhorov D.G."/>
            <person name="Warner D."/>
        </authorList>
    </citation>
    <scope>NUCLEOTIDE SEQUENCE [LARGE SCALE GENOMIC DNA]</scope>
    <source>
        <strain evidence="1">180601</strain>
        <tissue evidence="1">Whole Body</tissue>
    </source>
</reference>
<comment type="caution">
    <text evidence="1">The sequence shown here is derived from an EMBL/GenBank/DDBJ whole genome shotgun (WGS) entry which is preliminary data.</text>
</comment>
<sequence>MTAMKAYFQTKPKHTSHTHNISPKPTPIYIKGVMSDFPINPINQCLFYVDLKIPTNNLDSNKIEFFLHSEIVVENIYPPKSLPQYNRCPSSDTLGVSAITIHDYVYQTRERTQL</sequence>
<protein>
    <submittedName>
        <fullName evidence="1">PRE C2HC domain-containing protein</fullName>
    </submittedName>
</protein>
<evidence type="ECO:0000313" key="2">
    <source>
        <dbReference type="Proteomes" id="UP000478052"/>
    </source>
</evidence>
<name>A0A6G0ZJE3_APHCR</name>
<evidence type="ECO:0000313" key="1">
    <source>
        <dbReference type="EMBL" id="KAF0771275.1"/>
    </source>
</evidence>
<dbReference type="AlphaFoldDB" id="A0A6G0ZJE3"/>
<proteinExistence type="predicted"/>
<dbReference type="EMBL" id="VUJU01000315">
    <property type="protein sequence ID" value="KAF0771275.1"/>
    <property type="molecule type" value="Genomic_DNA"/>
</dbReference>
<gene>
    <name evidence="1" type="ORF">FWK35_00014782</name>
</gene>
<dbReference type="Proteomes" id="UP000478052">
    <property type="component" value="Unassembled WGS sequence"/>
</dbReference>